<keyword evidence="2 4" id="KW-0863">Zinc-finger</keyword>
<dbReference type="InterPro" id="IPR017455">
    <property type="entry name" value="Znf_FYVE-rel"/>
</dbReference>
<evidence type="ECO:0000259" key="5">
    <source>
        <dbReference type="PROSITE" id="PS50178"/>
    </source>
</evidence>
<evidence type="ECO:0000256" key="3">
    <source>
        <dbReference type="ARBA" id="ARBA00022833"/>
    </source>
</evidence>
<dbReference type="PANTHER" id="PTHR39490:SF8">
    <property type="entry name" value="ZINC FINGER FYVE DOMAIN-CONTAINING PROTEIN 21"/>
    <property type="match status" value="1"/>
</dbReference>
<dbReference type="EMBL" id="HBGT01018068">
    <property type="protein sequence ID" value="CAD9419297.1"/>
    <property type="molecule type" value="Transcribed_RNA"/>
</dbReference>
<protein>
    <recommendedName>
        <fullName evidence="5">FYVE-type domain-containing protein</fullName>
    </recommendedName>
</protein>
<dbReference type="InterPro" id="IPR013083">
    <property type="entry name" value="Znf_RING/FYVE/PHD"/>
</dbReference>
<dbReference type="InterPro" id="IPR052113">
    <property type="entry name" value="FYVE-type_Zinc_Finger"/>
</dbReference>
<dbReference type="SMART" id="SM00064">
    <property type="entry name" value="FYVE"/>
    <property type="match status" value="1"/>
</dbReference>
<dbReference type="GO" id="GO:0008270">
    <property type="term" value="F:zinc ion binding"/>
    <property type="evidence" value="ECO:0007669"/>
    <property type="project" value="UniProtKB-KW"/>
</dbReference>
<evidence type="ECO:0000256" key="1">
    <source>
        <dbReference type="ARBA" id="ARBA00022723"/>
    </source>
</evidence>
<keyword evidence="3" id="KW-0862">Zinc</keyword>
<dbReference type="PANTHER" id="PTHR39490">
    <property type="entry name" value="ARRESTIN DOMAIN-CONTAINING PROTEIN D"/>
    <property type="match status" value="1"/>
</dbReference>
<organism evidence="6">
    <name type="scientific">Florenciella parvula</name>
    <dbReference type="NCBI Taxonomy" id="236787"/>
    <lineage>
        <taxon>Eukaryota</taxon>
        <taxon>Sar</taxon>
        <taxon>Stramenopiles</taxon>
        <taxon>Ochrophyta</taxon>
        <taxon>Dictyochophyceae</taxon>
        <taxon>Florenciellales</taxon>
        <taxon>Florenciella</taxon>
    </lineage>
</organism>
<feature type="domain" description="FYVE-type" evidence="5">
    <location>
        <begin position="49"/>
        <end position="109"/>
    </location>
</feature>
<dbReference type="AlphaFoldDB" id="A0A7S2C9B0"/>
<evidence type="ECO:0000256" key="2">
    <source>
        <dbReference type="ARBA" id="ARBA00022771"/>
    </source>
</evidence>
<dbReference type="Pfam" id="PF01363">
    <property type="entry name" value="FYVE"/>
    <property type="match status" value="1"/>
</dbReference>
<proteinExistence type="predicted"/>
<reference evidence="6" key="1">
    <citation type="submission" date="2021-01" db="EMBL/GenBank/DDBJ databases">
        <authorList>
            <person name="Corre E."/>
            <person name="Pelletier E."/>
            <person name="Niang G."/>
            <person name="Scheremetjew M."/>
            <person name="Finn R."/>
            <person name="Kale V."/>
            <person name="Holt S."/>
            <person name="Cochrane G."/>
            <person name="Meng A."/>
            <person name="Brown T."/>
            <person name="Cohen L."/>
        </authorList>
    </citation>
    <scope>NUCLEOTIDE SEQUENCE</scope>
    <source>
        <strain evidence="6">RCC1693</strain>
    </source>
</reference>
<keyword evidence="1" id="KW-0479">Metal-binding</keyword>
<evidence type="ECO:0000313" key="6">
    <source>
        <dbReference type="EMBL" id="CAD9419297.1"/>
    </source>
</evidence>
<evidence type="ECO:0000256" key="4">
    <source>
        <dbReference type="PROSITE-ProRule" id="PRU00091"/>
    </source>
</evidence>
<sequence length="142" mass="15879">MHDGSRASDLMSRDSETVSDVLKDLRADTQRIAEAKAAEQLSRLIWVPDQHAQQCGRCEKPFGALTWRHHCRKCGSCVCQSCSPFRQALPRIGYHEPVRICYVCKSDAFIQNRVAAATESGRMDDSEVHVILKGSFSRGTVL</sequence>
<dbReference type="InterPro" id="IPR000306">
    <property type="entry name" value="Znf_FYVE"/>
</dbReference>
<name>A0A7S2C9B0_9STRA</name>
<dbReference type="Gene3D" id="3.30.40.10">
    <property type="entry name" value="Zinc/RING finger domain, C3HC4 (zinc finger)"/>
    <property type="match status" value="1"/>
</dbReference>
<dbReference type="PROSITE" id="PS50178">
    <property type="entry name" value="ZF_FYVE"/>
    <property type="match status" value="1"/>
</dbReference>
<dbReference type="InterPro" id="IPR011011">
    <property type="entry name" value="Znf_FYVE_PHD"/>
</dbReference>
<gene>
    <name evidence="6" type="ORF">FPAR1323_LOCUS9509</name>
</gene>
<accession>A0A7S2C9B0</accession>
<dbReference type="SUPFAM" id="SSF57903">
    <property type="entry name" value="FYVE/PHD zinc finger"/>
    <property type="match status" value="1"/>
</dbReference>